<keyword evidence="5" id="KW-0865">Zymogen</keyword>
<gene>
    <name evidence="9" type="ORF">B1B_18903</name>
</gene>
<reference evidence="9" key="1">
    <citation type="submission" date="2013-08" db="EMBL/GenBank/DDBJ databases">
        <authorList>
            <person name="Mendez C."/>
            <person name="Richter M."/>
            <person name="Ferrer M."/>
            <person name="Sanchez J."/>
        </authorList>
    </citation>
    <scope>NUCLEOTIDE SEQUENCE</scope>
</reference>
<keyword evidence="1" id="KW-0963">Cytoplasm</keyword>
<dbReference type="SUPFAM" id="SSF50692">
    <property type="entry name" value="ADC-like"/>
    <property type="match status" value="1"/>
</dbReference>
<evidence type="ECO:0000256" key="8">
    <source>
        <dbReference type="ARBA" id="ARBA00023317"/>
    </source>
</evidence>
<comment type="caution">
    <text evidence="9">The sequence shown here is derived from an EMBL/GenBank/DDBJ whole genome shotgun (WGS) entry which is preliminary data.</text>
</comment>
<dbReference type="AlphaFoldDB" id="T0ZHU4"/>
<keyword evidence="7" id="KW-0704">Schiff base</keyword>
<accession>T0ZHU4</accession>
<evidence type="ECO:0000256" key="7">
    <source>
        <dbReference type="ARBA" id="ARBA00023270"/>
    </source>
</evidence>
<reference evidence="9" key="2">
    <citation type="journal article" date="2014" name="ISME J.">
        <title>Microbial stratification in low pH oxic and suboxic macroscopic growths along an acid mine drainage.</title>
        <authorList>
            <person name="Mendez-Garcia C."/>
            <person name="Mesa V."/>
            <person name="Sprenger R.R."/>
            <person name="Richter M."/>
            <person name="Diez M.S."/>
            <person name="Solano J."/>
            <person name="Bargiela R."/>
            <person name="Golyshina O.V."/>
            <person name="Manteca A."/>
            <person name="Ramos J.L."/>
            <person name="Gallego J.R."/>
            <person name="Llorente I."/>
            <person name="Martins Dos Santos V.A."/>
            <person name="Jensen O.N."/>
            <person name="Pelaez A.I."/>
            <person name="Sanchez J."/>
            <person name="Ferrer M."/>
        </authorList>
    </citation>
    <scope>NUCLEOTIDE SEQUENCE</scope>
</reference>
<evidence type="ECO:0000256" key="5">
    <source>
        <dbReference type="ARBA" id="ARBA00023145"/>
    </source>
</evidence>
<keyword evidence="2" id="KW-0566">Pantothenate biosynthesis</keyword>
<dbReference type="GO" id="GO:0015940">
    <property type="term" value="P:pantothenate biosynthetic process"/>
    <property type="evidence" value="ECO:0007669"/>
    <property type="project" value="UniProtKB-KW"/>
</dbReference>
<dbReference type="GO" id="GO:0005829">
    <property type="term" value="C:cytosol"/>
    <property type="evidence" value="ECO:0007669"/>
    <property type="project" value="TreeGrafter"/>
</dbReference>
<dbReference type="Gene3D" id="2.40.40.20">
    <property type="match status" value="1"/>
</dbReference>
<dbReference type="PANTHER" id="PTHR21012">
    <property type="entry name" value="ASPARTATE 1-DECARBOXYLASE"/>
    <property type="match status" value="1"/>
</dbReference>
<keyword evidence="8" id="KW-0670">Pyruvate</keyword>
<dbReference type="HAMAP" id="MF_00446">
    <property type="entry name" value="PanD"/>
    <property type="match status" value="1"/>
</dbReference>
<keyword evidence="4" id="KW-0068">Autocatalytic cleavage</keyword>
<dbReference type="GO" id="GO:0004068">
    <property type="term" value="F:aspartate 1-decarboxylase activity"/>
    <property type="evidence" value="ECO:0007669"/>
    <property type="project" value="InterPro"/>
</dbReference>
<dbReference type="GO" id="GO:0006523">
    <property type="term" value="P:alanine biosynthetic process"/>
    <property type="evidence" value="ECO:0007669"/>
    <property type="project" value="InterPro"/>
</dbReference>
<dbReference type="PANTHER" id="PTHR21012:SF0">
    <property type="entry name" value="ASPARTATE 1-DECARBOXYLASE"/>
    <property type="match status" value="1"/>
</dbReference>
<dbReference type="InterPro" id="IPR003190">
    <property type="entry name" value="Asp_decarbox"/>
</dbReference>
<name>T0ZHU4_9ZZZZ</name>
<evidence type="ECO:0000256" key="3">
    <source>
        <dbReference type="ARBA" id="ARBA00022793"/>
    </source>
</evidence>
<dbReference type="Pfam" id="PF02261">
    <property type="entry name" value="Asp_decarbox"/>
    <property type="match status" value="1"/>
</dbReference>
<dbReference type="CDD" id="cd06919">
    <property type="entry name" value="Asp_decarbox"/>
    <property type="match status" value="1"/>
</dbReference>
<evidence type="ECO:0000256" key="4">
    <source>
        <dbReference type="ARBA" id="ARBA00022813"/>
    </source>
</evidence>
<evidence type="ECO:0000313" key="9">
    <source>
        <dbReference type="EMBL" id="EQD28334.1"/>
    </source>
</evidence>
<proteinExistence type="inferred from homology"/>
<dbReference type="PIRSF" id="PIRSF006246">
    <property type="entry name" value="Asp_decarbox"/>
    <property type="match status" value="1"/>
</dbReference>
<keyword evidence="6" id="KW-0456">Lyase</keyword>
<protein>
    <submittedName>
        <fullName evidence="9">Aspartate decarboxylase</fullName>
    </submittedName>
</protein>
<dbReference type="EMBL" id="AUZY01012686">
    <property type="protein sequence ID" value="EQD28334.1"/>
    <property type="molecule type" value="Genomic_DNA"/>
</dbReference>
<sequence length="126" mass="13921">MQITVLKAKIHRARVTEVHPDYEGSCAIDRDLLEAAHIREFEQVHVYNVTNGERLVTYAIAARPGSGTISLNGAAAHKAHVGDIVIIAAYAIVTESEAEARHPNLVYLDEKKQDPQDGIPDHFTRL</sequence>
<dbReference type="InterPro" id="IPR009010">
    <property type="entry name" value="Asp_de-COase-like_dom_sf"/>
</dbReference>
<keyword evidence="3" id="KW-0210">Decarboxylase</keyword>
<evidence type="ECO:0000256" key="1">
    <source>
        <dbReference type="ARBA" id="ARBA00022490"/>
    </source>
</evidence>
<dbReference type="NCBIfam" id="TIGR00223">
    <property type="entry name" value="panD"/>
    <property type="match status" value="1"/>
</dbReference>
<evidence type="ECO:0000256" key="2">
    <source>
        <dbReference type="ARBA" id="ARBA00022655"/>
    </source>
</evidence>
<organism evidence="9">
    <name type="scientific">mine drainage metagenome</name>
    <dbReference type="NCBI Taxonomy" id="410659"/>
    <lineage>
        <taxon>unclassified sequences</taxon>
        <taxon>metagenomes</taxon>
        <taxon>ecological metagenomes</taxon>
    </lineage>
</organism>
<evidence type="ECO:0000256" key="6">
    <source>
        <dbReference type="ARBA" id="ARBA00023239"/>
    </source>
</evidence>